<dbReference type="PANTHER" id="PTHR46579:SF1">
    <property type="entry name" value="F5_8 TYPE C DOMAIN-CONTAINING PROTEIN"/>
    <property type="match status" value="1"/>
</dbReference>
<name>A0A151HYN8_9HYME</name>
<accession>A0A151HYN8</accession>
<evidence type="ECO:0000313" key="1">
    <source>
        <dbReference type="EMBL" id="KYM76927.1"/>
    </source>
</evidence>
<dbReference type="AlphaFoldDB" id="A0A151HYN8"/>
<gene>
    <name evidence="1" type="ORF">ALC53_12676</name>
</gene>
<organism evidence="1 2">
    <name type="scientific">Atta colombica</name>
    <dbReference type="NCBI Taxonomy" id="520822"/>
    <lineage>
        <taxon>Eukaryota</taxon>
        <taxon>Metazoa</taxon>
        <taxon>Ecdysozoa</taxon>
        <taxon>Arthropoda</taxon>
        <taxon>Hexapoda</taxon>
        <taxon>Insecta</taxon>
        <taxon>Pterygota</taxon>
        <taxon>Neoptera</taxon>
        <taxon>Endopterygota</taxon>
        <taxon>Hymenoptera</taxon>
        <taxon>Apocrita</taxon>
        <taxon>Aculeata</taxon>
        <taxon>Formicoidea</taxon>
        <taxon>Formicidae</taxon>
        <taxon>Myrmicinae</taxon>
        <taxon>Atta</taxon>
    </lineage>
</organism>
<evidence type="ECO:0000313" key="2">
    <source>
        <dbReference type="Proteomes" id="UP000078540"/>
    </source>
</evidence>
<dbReference type="Gene3D" id="1.10.10.10">
    <property type="entry name" value="Winged helix-like DNA-binding domain superfamily/Winged helix DNA-binding domain"/>
    <property type="match status" value="1"/>
</dbReference>
<proteinExistence type="predicted"/>
<dbReference type="PANTHER" id="PTHR46579">
    <property type="entry name" value="F5/8 TYPE C DOMAIN-CONTAINING PROTEIN-RELATED"/>
    <property type="match status" value="1"/>
</dbReference>
<keyword evidence="2" id="KW-1185">Reference proteome</keyword>
<dbReference type="Proteomes" id="UP000078540">
    <property type="component" value="Unassembled WGS sequence"/>
</dbReference>
<dbReference type="EMBL" id="KQ976715">
    <property type="protein sequence ID" value="KYM76927.1"/>
    <property type="molecule type" value="Genomic_DNA"/>
</dbReference>
<dbReference type="InterPro" id="IPR036388">
    <property type="entry name" value="WH-like_DNA-bd_sf"/>
</dbReference>
<reference evidence="1 2" key="1">
    <citation type="submission" date="2015-09" db="EMBL/GenBank/DDBJ databases">
        <title>Atta colombica WGS genome.</title>
        <authorList>
            <person name="Nygaard S."/>
            <person name="Hu H."/>
            <person name="Boomsma J."/>
            <person name="Zhang G."/>
        </authorList>
    </citation>
    <scope>NUCLEOTIDE SEQUENCE [LARGE SCALE GENOMIC DNA]</scope>
    <source>
        <strain evidence="1">Treedump-2</strain>
        <tissue evidence="1">Whole body</tissue>
    </source>
</reference>
<protein>
    <submittedName>
        <fullName evidence="1">Uncharacterized protein</fullName>
    </submittedName>
</protein>
<sequence>MLVEQLGVSQAAISMRLHAMGKVQKAGDEKWVYFQYFLFLHAAIRILISVSPSKAHLSFADLTLQKFVERCQDLYGPTFYSYNIHGLIHLTDDVQQLGPLDTFSVFSYENNMNVFRKYYSIFVFSKLIYVCRNRSPFHN</sequence>
<dbReference type="STRING" id="520822.A0A151HYN8"/>